<protein>
    <submittedName>
        <fullName evidence="2">Tripartite tricarboxylate transporter substrate binding protein</fullName>
    </submittedName>
</protein>
<dbReference type="CDD" id="cd07012">
    <property type="entry name" value="PBP2_Bug_TTT"/>
    <property type="match status" value="1"/>
</dbReference>
<keyword evidence="3" id="KW-1185">Reference proteome</keyword>
<dbReference type="Pfam" id="PF03401">
    <property type="entry name" value="TctC"/>
    <property type="match status" value="1"/>
</dbReference>
<dbReference type="SUPFAM" id="SSF53850">
    <property type="entry name" value="Periplasmic binding protein-like II"/>
    <property type="match status" value="1"/>
</dbReference>
<dbReference type="Proteomes" id="UP001220964">
    <property type="component" value="Unassembled WGS sequence"/>
</dbReference>
<dbReference type="Gene3D" id="3.40.190.150">
    <property type="entry name" value="Bordetella uptake gene, domain 1"/>
    <property type="match status" value="1"/>
</dbReference>
<dbReference type="Gene3D" id="3.40.190.10">
    <property type="entry name" value="Periplasmic binding protein-like II"/>
    <property type="match status" value="1"/>
</dbReference>
<evidence type="ECO:0000256" key="1">
    <source>
        <dbReference type="ARBA" id="ARBA00006987"/>
    </source>
</evidence>
<dbReference type="PIRSF" id="PIRSF017082">
    <property type="entry name" value="YflP"/>
    <property type="match status" value="1"/>
</dbReference>
<evidence type="ECO:0000313" key="3">
    <source>
        <dbReference type="Proteomes" id="UP001220964"/>
    </source>
</evidence>
<organism evidence="2 3">
    <name type="scientific">Psychromarinibacter sediminicola</name>
    <dbReference type="NCBI Taxonomy" id="3033385"/>
    <lineage>
        <taxon>Bacteria</taxon>
        <taxon>Pseudomonadati</taxon>
        <taxon>Pseudomonadota</taxon>
        <taxon>Alphaproteobacteria</taxon>
        <taxon>Rhodobacterales</taxon>
        <taxon>Paracoccaceae</taxon>
        <taxon>Psychromarinibacter</taxon>
    </lineage>
</organism>
<accession>A0AAE3NPI1</accession>
<dbReference type="InterPro" id="IPR006311">
    <property type="entry name" value="TAT_signal"/>
</dbReference>
<comment type="caution">
    <text evidence="2">The sequence shown here is derived from an EMBL/GenBank/DDBJ whole genome shotgun (WGS) entry which is preliminary data.</text>
</comment>
<dbReference type="PANTHER" id="PTHR42928">
    <property type="entry name" value="TRICARBOXYLATE-BINDING PROTEIN"/>
    <property type="match status" value="1"/>
</dbReference>
<name>A0AAE3NPI1_9RHOB</name>
<dbReference type="PANTHER" id="PTHR42928:SF5">
    <property type="entry name" value="BLR1237 PROTEIN"/>
    <property type="match status" value="1"/>
</dbReference>
<sequence length="351" mass="37172">MTANSADDGMSWQLGGQQMTTSIIGRSNALRHAALAAAIGAASLVAAPVATAQDYPNKPITAVVPFGAGGGTDTQTRMWGEAMAPLIGQRVVVENHAGAAGVIGTKHGISQDADGYTVVMGVASTIAINPQTNPAADYVPLEDLQPVALIGYTPYVMVVANDLEIETLPDLIAYGEENPGELTFAGWTGVGEMARQGLELRTGLEMTPVPYAGMVEAMTDIIAGRASGTIVDLASALPFIRSEDVTPIVMTGPEPSPAAPEIPTIDDAGVENYFIDSWVTLFVPAGTPKEIVEYLNEKTREALQTAPIQERYEELAIEFRDYSVEETEAFIERQINGWKSLIEETGSGKDS</sequence>
<reference evidence="2" key="1">
    <citation type="submission" date="2023-03" db="EMBL/GenBank/DDBJ databases">
        <title>Multiphase analysis and comparison of six strains from genera Psychromarinibacter, Lutimaribacter, and Maritimibacter, including a novel species: Psychromarinibacter sediminicola sp. nov.</title>
        <authorList>
            <person name="Wang Y.-H."/>
            <person name="Ye M.-Q."/>
            <person name="Du Z.-J."/>
        </authorList>
    </citation>
    <scope>NUCLEOTIDE SEQUENCE</scope>
    <source>
        <strain evidence="2">C21-152</strain>
    </source>
</reference>
<dbReference type="PROSITE" id="PS51318">
    <property type="entry name" value="TAT"/>
    <property type="match status" value="1"/>
</dbReference>
<dbReference type="InterPro" id="IPR005064">
    <property type="entry name" value="BUG"/>
</dbReference>
<dbReference type="EMBL" id="JARGYC010000022">
    <property type="protein sequence ID" value="MDF0601138.1"/>
    <property type="molecule type" value="Genomic_DNA"/>
</dbReference>
<dbReference type="InterPro" id="IPR042100">
    <property type="entry name" value="Bug_dom1"/>
</dbReference>
<dbReference type="AlphaFoldDB" id="A0AAE3NPI1"/>
<gene>
    <name evidence="2" type="ORF">P1J78_10385</name>
</gene>
<comment type="similarity">
    <text evidence="1">Belongs to the UPF0065 (bug) family.</text>
</comment>
<proteinExistence type="inferred from homology"/>
<dbReference type="RefSeq" id="WP_275567277.1">
    <property type="nucleotide sequence ID" value="NZ_JARGYC010000022.1"/>
</dbReference>
<evidence type="ECO:0000313" key="2">
    <source>
        <dbReference type="EMBL" id="MDF0601138.1"/>
    </source>
</evidence>